<dbReference type="EMBL" id="KQ086044">
    <property type="protein sequence ID" value="KLO09824.1"/>
    <property type="molecule type" value="Genomic_DNA"/>
</dbReference>
<keyword evidence="3" id="KW-1185">Reference proteome</keyword>
<feature type="compositionally biased region" description="Low complexity" evidence="1">
    <location>
        <begin position="22"/>
        <end position="31"/>
    </location>
</feature>
<feature type="region of interest" description="Disordered" evidence="1">
    <location>
        <begin position="1"/>
        <end position="36"/>
    </location>
</feature>
<evidence type="ECO:0000313" key="2">
    <source>
        <dbReference type="EMBL" id="KLO09824.1"/>
    </source>
</evidence>
<proteinExistence type="predicted"/>
<dbReference type="Proteomes" id="UP000053477">
    <property type="component" value="Unassembled WGS sequence"/>
</dbReference>
<evidence type="ECO:0000256" key="1">
    <source>
        <dbReference type="SAM" id="MobiDB-lite"/>
    </source>
</evidence>
<gene>
    <name evidence="2" type="ORF">SCHPADRAFT_892829</name>
</gene>
<dbReference type="AlphaFoldDB" id="A0A0H2RDE4"/>
<sequence length="760" mass="87863">MPLGNAHLSTRNVESRSRRSSRATSSSVLARTDGGNHEDGLVLRRRGLSLSSTVLGGLKAGYLKATPDRFVTAKQIADEIRRLLGHDKSTIYQRHQRYNEGDHPFLDHDELVSLCTKLANFLTKPRTRYFARSELCALFVEDPVVYDLFRDYAFTCLPAESYLFITKEVEENCHRRWSELLGRSTFKMNRRSETPQYNCDALKDTFNVSGRAAIEYLPYAMGLEMQNEDLVLLHQLWNKSLDYMVECYIGHHRVDNTDLCFKNIVSSGKPLAYFASPSQLERIMMDLVLHSTEVPFIFSTFFPPPMFEFRNPKDPYGAKLVIRSPARDWDIVSAATYAIPFLGAFAKEKIAKRFFSTRGKDFHALSEFIKKYGSGTPLEHTVLAKGEGAFIHLYEAVNDAATSYRRSRGVLSKLEENVHVALVTLVEPSLRTIVTGKPSWKEKKDWNVPRSNFIIAHTVDIDRYHKREMLNTFKYNDAYIDILNDRLRFQTYLQRSDGICNLTYIPQVRNVAYLRRFRIGLEYFITADGLPESNDRILNLRDLGAFSGDIVIDTMLLDRHVLSCLRVDGQSSVFNCRGHYPILAGFDFETKEPLFVSVVFKENYSPWYFTTVKNGASSVKYTDELGEDYISQHFFVLVLRHDPIDLPPQDIRHRAGAKDPTGPVYWVEFWPKKDAQYFSDERLRDDRLLKLLMNNLRTYKTAENILDGFNYWPLQMGRRIKHMKDNHIFTYVKLQLYDVGLLLRIPSEWIDLPELPAFTD</sequence>
<name>A0A0H2RDE4_9AGAM</name>
<reference evidence="2 3" key="1">
    <citation type="submission" date="2015-04" db="EMBL/GenBank/DDBJ databases">
        <title>Complete genome sequence of Schizopora paradoxa KUC8140, a cosmopolitan wood degrader in East Asia.</title>
        <authorList>
            <consortium name="DOE Joint Genome Institute"/>
            <person name="Min B."/>
            <person name="Park H."/>
            <person name="Jang Y."/>
            <person name="Kim J.-J."/>
            <person name="Kim K.H."/>
            <person name="Pangilinan J."/>
            <person name="Lipzen A."/>
            <person name="Riley R."/>
            <person name="Grigoriev I.V."/>
            <person name="Spatafora J.W."/>
            <person name="Choi I.-G."/>
        </authorList>
    </citation>
    <scope>NUCLEOTIDE SEQUENCE [LARGE SCALE GENOMIC DNA]</scope>
    <source>
        <strain evidence="2 3">KUC8140</strain>
    </source>
</reference>
<evidence type="ECO:0000313" key="3">
    <source>
        <dbReference type="Proteomes" id="UP000053477"/>
    </source>
</evidence>
<accession>A0A0H2RDE4</accession>
<organism evidence="2 3">
    <name type="scientific">Schizopora paradoxa</name>
    <dbReference type="NCBI Taxonomy" id="27342"/>
    <lineage>
        <taxon>Eukaryota</taxon>
        <taxon>Fungi</taxon>
        <taxon>Dikarya</taxon>
        <taxon>Basidiomycota</taxon>
        <taxon>Agaricomycotina</taxon>
        <taxon>Agaricomycetes</taxon>
        <taxon>Hymenochaetales</taxon>
        <taxon>Schizoporaceae</taxon>
        <taxon>Schizopora</taxon>
    </lineage>
</organism>
<dbReference type="InParanoid" id="A0A0H2RDE4"/>
<protein>
    <submittedName>
        <fullName evidence="2">Uncharacterized protein</fullName>
    </submittedName>
</protein>